<organism evidence="5 6">
    <name type="scientific">Aerosakkonema funiforme FACHB-1375</name>
    <dbReference type="NCBI Taxonomy" id="2949571"/>
    <lineage>
        <taxon>Bacteria</taxon>
        <taxon>Bacillati</taxon>
        <taxon>Cyanobacteriota</taxon>
        <taxon>Cyanophyceae</taxon>
        <taxon>Oscillatoriophycideae</taxon>
        <taxon>Aerosakkonematales</taxon>
        <taxon>Aerosakkonemataceae</taxon>
        <taxon>Aerosakkonema</taxon>
    </lineage>
</organism>
<dbReference type="Pfam" id="PF05227">
    <property type="entry name" value="CHASE3"/>
    <property type="match status" value="1"/>
</dbReference>
<dbReference type="Gene3D" id="1.10.287.950">
    <property type="entry name" value="Methyl-accepting chemotaxis protein"/>
    <property type="match status" value="1"/>
</dbReference>
<reference evidence="5" key="1">
    <citation type="journal article" date="2015" name="ISME J.">
        <title>Draft Genome Sequence of Streptomyces incarnatus NRRL8089, which Produces the Nucleoside Antibiotic Sinefungin.</title>
        <authorList>
            <person name="Oshima K."/>
            <person name="Hattori M."/>
            <person name="Shimizu H."/>
            <person name="Fukuda K."/>
            <person name="Nemoto M."/>
            <person name="Inagaki K."/>
            <person name="Tamura T."/>
        </authorList>
    </citation>
    <scope>NUCLEOTIDE SEQUENCE</scope>
    <source>
        <strain evidence="5">FACHB-1375</strain>
    </source>
</reference>
<evidence type="ECO:0000256" key="2">
    <source>
        <dbReference type="PROSITE-ProRule" id="PRU00284"/>
    </source>
</evidence>
<name>A0A926VEA6_9CYAN</name>
<dbReference type="EMBL" id="JACJPW010000035">
    <property type="protein sequence ID" value="MBD2182366.1"/>
    <property type="molecule type" value="Genomic_DNA"/>
</dbReference>
<reference evidence="5" key="2">
    <citation type="submission" date="2020-08" db="EMBL/GenBank/DDBJ databases">
        <authorList>
            <person name="Chen M."/>
            <person name="Teng W."/>
            <person name="Zhao L."/>
            <person name="Hu C."/>
            <person name="Zhou Y."/>
            <person name="Han B."/>
            <person name="Song L."/>
            <person name="Shu W."/>
        </authorList>
    </citation>
    <scope>NUCLEOTIDE SEQUENCE</scope>
    <source>
        <strain evidence="5">FACHB-1375</strain>
    </source>
</reference>
<dbReference type="PROSITE" id="PS50111">
    <property type="entry name" value="CHEMOTAXIS_TRANSDUC_2"/>
    <property type="match status" value="1"/>
</dbReference>
<evidence type="ECO:0000256" key="1">
    <source>
        <dbReference type="ARBA" id="ARBA00023224"/>
    </source>
</evidence>
<evidence type="ECO:0000313" key="6">
    <source>
        <dbReference type="Proteomes" id="UP000641646"/>
    </source>
</evidence>
<keyword evidence="6" id="KW-1185">Reference proteome</keyword>
<dbReference type="PANTHER" id="PTHR32089:SF112">
    <property type="entry name" value="LYSOZYME-LIKE PROTEIN-RELATED"/>
    <property type="match status" value="1"/>
</dbReference>
<dbReference type="GO" id="GO:0016020">
    <property type="term" value="C:membrane"/>
    <property type="evidence" value="ECO:0007669"/>
    <property type="project" value="InterPro"/>
</dbReference>
<accession>A0A926VEA6</accession>
<dbReference type="Pfam" id="PF00015">
    <property type="entry name" value="MCPsignal"/>
    <property type="match status" value="1"/>
</dbReference>
<sequence>MLANLKLRKLLWLGYSLPITLMIVESVIIGVASVRVSEGFVKIDRAEEAIVQTNQMAVSLLMMVRDFRGFLLFKRPDLLNTFETNWLSFQNASEAAQKVVDKPEQKERLTKMIVQGREWKNDFANGVIKMAMSGKREEGLAIVLSGKGVIRVDKFDKLNREFSEAARAELRATQTEAKNTLNSLVLMAVGGAFFSAILNAIAAYWICKKVAQSIDRETEVIVSCASELAVTVEQQERASSQQVGSVNQTTVTMDELGVSSQQSAKQAESAATGAREALNLALKGSKSVAYSLDGMAKLKEKVSAIAEQILHLSQQTNQIGEISRFVSDIANQTNMLALNATVEAVRAGENGKGFGVVAAEIRKLADESKKSAVKINILVADIQSAIDSTAIVTNEGTKTVEEGVEVAKSTAEAFTGVMNAIDSVALNNQQISLNINQQAVAINQVADAMNTINSAAKETTGGISQVRLGIQKLDDSARNLKAVV</sequence>
<dbReference type="InterPro" id="IPR007891">
    <property type="entry name" value="CHASE3"/>
</dbReference>
<evidence type="ECO:0000313" key="5">
    <source>
        <dbReference type="EMBL" id="MBD2182366.1"/>
    </source>
</evidence>
<feature type="transmembrane region" description="Helical" evidence="3">
    <location>
        <begin position="184"/>
        <end position="206"/>
    </location>
</feature>
<feature type="domain" description="Methyl-accepting transducer" evidence="4">
    <location>
        <begin position="217"/>
        <end position="453"/>
    </location>
</feature>
<keyword evidence="3" id="KW-0472">Membrane</keyword>
<dbReference type="RefSeq" id="WP_190465178.1">
    <property type="nucleotide sequence ID" value="NZ_JACJPW010000035.1"/>
</dbReference>
<dbReference type="SUPFAM" id="SSF58104">
    <property type="entry name" value="Methyl-accepting chemotaxis protein (MCP) signaling domain"/>
    <property type="match status" value="1"/>
</dbReference>
<keyword evidence="3" id="KW-0812">Transmembrane</keyword>
<dbReference type="Proteomes" id="UP000641646">
    <property type="component" value="Unassembled WGS sequence"/>
</dbReference>
<keyword evidence="3" id="KW-1133">Transmembrane helix</keyword>
<evidence type="ECO:0000256" key="3">
    <source>
        <dbReference type="SAM" id="Phobius"/>
    </source>
</evidence>
<comment type="caution">
    <text evidence="5">The sequence shown here is derived from an EMBL/GenBank/DDBJ whole genome shotgun (WGS) entry which is preliminary data.</text>
</comment>
<evidence type="ECO:0000259" key="4">
    <source>
        <dbReference type="PROSITE" id="PS50111"/>
    </source>
</evidence>
<dbReference type="InterPro" id="IPR004089">
    <property type="entry name" value="MCPsignal_dom"/>
</dbReference>
<dbReference type="AlphaFoldDB" id="A0A926VEA6"/>
<gene>
    <name evidence="5" type="ORF">H6G03_14895</name>
</gene>
<proteinExistence type="predicted"/>
<dbReference type="GO" id="GO:0007165">
    <property type="term" value="P:signal transduction"/>
    <property type="evidence" value="ECO:0007669"/>
    <property type="project" value="UniProtKB-KW"/>
</dbReference>
<keyword evidence="1 2" id="KW-0807">Transducer</keyword>
<dbReference type="SMART" id="SM00283">
    <property type="entry name" value="MA"/>
    <property type="match status" value="1"/>
</dbReference>
<protein>
    <submittedName>
        <fullName evidence="5">CHASE3 domain-containing protein</fullName>
    </submittedName>
</protein>
<feature type="transmembrane region" description="Helical" evidence="3">
    <location>
        <begin position="12"/>
        <end position="34"/>
    </location>
</feature>
<dbReference type="PANTHER" id="PTHR32089">
    <property type="entry name" value="METHYL-ACCEPTING CHEMOTAXIS PROTEIN MCPB"/>
    <property type="match status" value="1"/>
</dbReference>